<feature type="compositionally biased region" description="Polar residues" evidence="1">
    <location>
        <begin position="127"/>
        <end position="149"/>
    </location>
</feature>
<dbReference type="Proteomes" id="UP001310890">
    <property type="component" value="Unassembled WGS sequence"/>
</dbReference>
<feature type="compositionally biased region" description="Basic and acidic residues" evidence="1">
    <location>
        <begin position="1"/>
        <end position="18"/>
    </location>
</feature>
<organism evidence="2 3">
    <name type="scientific">Meristemomyces frigidus</name>
    <dbReference type="NCBI Taxonomy" id="1508187"/>
    <lineage>
        <taxon>Eukaryota</taxon>
        <taxon>Fungi</taxon>
        <taxon>Dikarya</taxon>
        <taxon>Ascomycota</taxon>
        <taxon>Pezizomycotina</taxon>
        <taxon>Dothideomycetes</taxon>
        <taxon>Dothideomycetidae</taxon>
        <taxon>Mycosphaerellales</taxon>
        <taxon>Teratosphaeriaceae</taxon>
        <taxon>Meristemomyces</taxon>
    </lineage>
</organism>
<feature type="region of interest" description="Disordered" evidence="1">
    <location>
        <begin position="123"/>
        <end position="149"/>
    </location>
</feature>
<protein>
    <submittedName>
        <fullName evidence="2">Uncharacterized protein</fullName>
    </submittedName>
</protein>
<name>A0AAN7TH49_9PEZI</name>
<evidence type="ECO:0000256" key="1">
    <source>
        <dbReference type="SAM" id="MobiDB-lite"/>
    </source>
</evidence>
<comment type="caution">
    <text evidence="2">The sequence shown here is derived from an EMBL/GenBank/DDBJ whole genome shotgun (WGS) entry which is preliminary data.</text>
</comment>
<sequence>MQTNDKESKKKAGKDAFRVQKASQQQSSIAAAAARTAGAVRASSTSNATATPGTATTTVTEPSTWIDFNAVTTDRSRKDVRAQAARASAAARRATLAKKAAKQAGQPGSLVFALTSGPVKAGPIKVSNPQRLSAPSTKISPPKDPSSSTILPPTTAEQAVAVVQHGLPSSYQQISPDQLYFQQTVDIVTQFLDHRPTSVSAKGEVSMAHSSIRSMLWNAMTCNTTLFQVSLFLAGTYSNTCGLPRQALRHLGPGLTILRGASLEAIQERITPGSGESIAPVAIALLAGWERRYGDQESYEVHMRAWKALAIPGRSLEEQNVSTLTDLALEMYLDSLGEAGQQTQSMGWLSHLPAGFRIFDMSKVEMRSLLTLVAQMALFEPHSKTEPARLRHIALENMSWSPTHTHGYENVLDFEDEYEPLVLSALYHIRAANITICGILLQHTMDIHNITWNFDMRGGMAIHTSSCRHLQTEMLMGTRFEYIAIWARFSLCAVSRDEEQDAMLIGMLQRLNVRTWSHLKAILSCFLYEEGLMGGFCEGLFHLLTENPLWRPQGFGIYPTQGIRITEIIH</sequence>
<evidence type="ECO:0000313" key="2">
    <source>
        <dbReference type="EMBL" id="KAK5115048.1"/>
    </source>
</evidence>
<evidence type="ECO:0000313" key="3">
    <source>
        <dbReference type="Proteomes" id="UP001310890"/>
    </source>
</evidence>
<feature type="region of interest" description="Disordered" evidence="1">
    <location>
        <begin position="1"/>
        <end position="85"/>
    </location>
</feature>
<reference evidence="2" key="1">
    <citation type="submission" date="2023-08" db="EMBL/GenBank/DDBJ databases">
        <title>Black Yeasts Isolated from many extreme environments.</title>
        <authorList>
            <person name="Coleine C."/>
            <person name="Stajich J.E."/>
            <person name="Selbmann L."/>
        </authorList>
    </citation>
    <scope>NUCLEOTIDE SEQUENCE</scope>
    <source>
        <strain evidence="2">CCFEE 5401</strain>
    </source>
</reference>
<feature type="compositionally biased region" description="Low complexity" evidence="1">
    <location>
        <begin position="22"/>
        <end position="64"/>
    </location>
</feature>
<gene>
    <name evidence="2" type="ORF">LTR62_001745</name>
</gene>
<proteinExistence type="predicted"/>
<dbReference type="AlphaFoldDB" id="A0AAN7TH49"/>
<accession>A0AAN7TH49</accession>
<dbReference type="EMBL" id="JAVRRL010000014">
    <property type="protein sequence ID" value="KAK5115048.1"/>
    <property type="molecule type" value="Genomic_DNA"/>
</dbReference>